<proteinExistence type="predicted"/>
<dbReference type="Pfam" id="PF07876">
    <property type="entry name" value="Dabb"/>
    <property type="match status" value="1"/>
</dbReference>
<dbReference type="OrthoDB" id="7189263at2"/>
<keyword evidence="3" id="KW-1185">Reference proteome</keyword>
<dbReference type="AlphaFoldDB" id="A0A1M6C5G3"/>
<reference evidence="2 3" key="1">
    <citation type="submission" date="2016-11" db="EMBL/GenBank/DDBJ databases">
        <authorList>
            <person name="Jaros S."/>
            <person name="Januszkiewicz K."/>
            <person name="Wedrychowicz H."/>
        </authorList>
    </citation>
    <scope>NUCLEOTIDE SEQUENCE [LARGE SCALE GENOMIC DNA]</scope>
    <source>
        <strain evidence="2 3">DSM 27063</strain>
    </source>
</reference>
<feature type="domain" description="Stress-response A/B barrel" evidence="1">
    <location>
        <begin position="38"/>
        <end position="134"/>
    </location>
</feature>
<dbReference type="SUPFAM" id="SSF54909">
    <property type="entry name" value="Dimeric alpha+beta barrel"/>
    <property type="match status" value="1"/>
</dbReference>
<dbReference type="NCBIfam" id="TIGR01409">
    <property type="entry name" value="TAT_signal_seq"/>
    <property type="match status" value="1"/>
</dbReference>
<dbReference type="InterPro" id="IPR019546">
    <property type="entry name" value="TAT_signal_bac_arc"/>
</dbReference>
<protein>
    <submittedName>
        <fullName evidence="2">Tat (Twin-arginine translocation) pathway signal sequence</fullName>
    </submittedName>
</protein>
<evidence type="ECO:0000259" key="1">
    <source>
        <dbReference type="PROSITE" id="PS51502"/>
    </source>
</evidence>
<dbReference type="SMART" id="SM00886">
    <property type="entry name" value="Dabb"/>
    <property type="match status" value="1"/>
</dbReference>
<dbReference type="STRING" id="1168035.SAMN05444280_103144"/>
<dbReference type="InterPro" id="IPR013097">
    <property type="entry name" value="Dabb"/>
</dbReference>
<dbReference type="PROSITE" id="PS51318">
    <property type="entry name" value="TAT"/>
    <property type="match status" value="1"/>
</dbReference>
<dbReference type="PROSITE" id="PS51502">
    <property type="entry name" value="S_R_A_B_BARREL"/>
    <property type="match status" value="1"/>
</dbReference>
<organism evidence="2 3">
    <name type="scientific">Tangfeifania diversioriginum</name>
    <dbReference type="NCBI Taxonomy" id="1168035"/>
    <lineage>
        <taxon>Bacteria</taxon>
        <taxon>Pseudomonadati</taxon>
        <taxon>Bacteroidota</taxon>
        <taxon>Bacteroidia</taxon>
        <taxon>Marinilabiliales</taxon>
        <taxon>Prolixibacteraceae</taxon>
        <taxon>Tangfeifania</taxon>
    </lineage>
</organism>
<accession>A0A1M6C5G3</accession>
<evidence type="ECO:0000313" key="3">
    <source>
        <dbReference type="Proteomes" id="UP000184050"/>
    </source>
</evidence>
<gene>
    <name evidence="2" type="ORF">SAMN05444280_103144</name>
</gene>
<dbReference type="RefSeq" id="WP_073165377.1">
    <property type="nucleotide sequence ID" value="NZ_FQZE01000003.1"/>
</dbReference>
<dbReference type="Proteomes" id="UP000184050">
    <property type="component" value="Unassembled WGS sequence"/>
</dbReference>
<dbReference type="Gene3D" id="3.30.70.100">
    <property type="match status" value="1"/>
</dbReference>
<sequence length="137" mass="15678">MKNRRTFLKKLAAGTVAAGFLSFTKKASAGEVQLKGALIHHVFFWLKEPGNKAHRKQFEKALEDLIKVDTIKVSHIGVPAETEERGVVENSYTYSYMVMFDSLKDQNIYQKHPLHLKFIEENEHLWGKVVVYDSVDA</sequence>
<dbReference type="InterPro" id="IPR011008">
    <property type="entry name" value="Dimeric_a/b-barrel"/>
</dbReference>
<name>A0A1M6C5G3_9BACT</name>
<dbReference type="InterPro" id="IPR006311">
    <property type="entry name" value="TAT_signal"/>
</dbReference>
<evidence type="ECO:0000313" key="2">
    <source>
        <dbReference type="EMBL" id="SHI56249.1"/>
    </source>
</evidence>
<dbReference type="EMBL" id="FQZE01000003">
    <property type="protein sequence ID" value="SHI56249.1"/>
    <property type="molecule type" value="Genomic_DNA"/>
</dbReference>